<dbReference type="Proteomes" id="UP001327560">
    <property type="component" value="Chromosome 7"/>
</dbReference>
<dbReference type="InterPro" id="IPR044836">
    <property type="entry name" value="TOL_plant"/>
</dbReference>
<feature type="compositionally biased region" description="Polar residues" evidence="6">
    <location>
        <begin position="399"/>
        <end position="409"/>
    </location>
</feature>
<dbReference type="SUPFAM" id="SSF48464">
    <property type="entry name" value="ENTH/VHS domain"/>
    <property type="match status" value="1"/>
</dbReference>
<evidence type="ECO:0000259" key="8">
    <source>
        <dbReference type="PROSITE" id="PS50909"/>
    </source>
</evidence>
<dbReference type="PROSITE" id="PS50179">
    <property type="entry name" value="VHS"/>
    <property type="match status" value="1"/>
</dbReference>
<dbReference type="InterPro" id="IPR038425">
    <property type="entry name" value="GAT_sf"/>
</dbReference>
<dbReference type="GO" id="GO:0016020">
    <property type="term" value="C:membrane"/>
    <property type="evidence" value="ECO:0007669"/>
    <property type="project" value="UniProtKB-SubCell"/>
</dbReference>
<protein>
    <recommendedName>
        <fullName evidence="11">Target of Myb protein 1</fullName>
    </recommendedName>
</protein>
<dbReference type="GO" id="GO:0043130">
    <property type="term" value="F:ubiquitin binding"/>
    <property type="evidence" value="ECO:0007669"/>
    <property type="project" value="InterPro"/>
</dbReference>
<dbReference type="SMART" id="SM00288">
    <property type="entry name" value="VHS"/>
    <property type="match status" value="1"/>
</dbReference>
<gene>
    <name evidence="9" type="ORF">Cni_G21467</name>
</gene>
<feature type="compositionally biased region" description="Basic and acidic residues" evidence="6">
    <location>
        <begin position="584"/>
        <end position="599"/>
    </location>
</feature>
<dbReference type="Gene3D" id="1.20.58.160">
    <property type="match status" value="1"/>
</dbReference>
<feature type="compositionally biased region" description="Polar residues" evidence="6">
    <location>
        <begin position="601"/>
        <end position="615"/>
    </location>
</feature>
<evidence type="ECO:0000313" key="10">
    <source>
        <dbReference type="Proteomes" id="UP001327560"/>
    </source>
</evidence>
<dbReference type="EMBL" id="CP136896">
    <property type="protein sequence ID" value="WOL12700.1"/>
    <property type="molecule type" value="Genomic_DNA"/>
</dbReference>
<evidence type="ECO:0008006" key="11">
    <source>
        <dbReference type="Google" id="ProtNLM"/>
    </source>
</evidence>
<feature type="domain" description="VHS" evidence="7">
    <location>
        <begin position="108"/>
        <end position="237"/>
    </location>
</feature>
<comment type="subcellular location">
    <subcellularLocation>
        <location evidence="1">Membrane</location>
        <topology evidence="1">Peripheral membrane protein</topology>
    </subcellularLocation>
</comment>
<dbReference type="PROSITE" id="PS50909">
    <property type="entry name" value="GAT"/>
    <property type="match status" value="1"/>
</dbReference>
<dbReference type="AlphaFoldDB" id="A0AAQ3KQ94"/>
<evidence type="ECO:0000256" key="5">
    <source>
        <dbReference type="ARBA" id="ARBA00023136"/>
    </source>
</evidence>
<dbReference type="CDD" id="cd03561">
    <property type="entry name" value="VHS"/>
    <property type="match status" value="1"/>
</dbReference>
<dbReference type="FunFam" id="1.25.40.90:FF:000028">
    <property type="entry name" value="TOM1-like protein 2"/>
    <property type="match status" value="1"/>
</dbReference>
<dbReference type="PANTHER" id="PTHR45898">
    <property type="entry name" value="TOM1-LIKE PROTEIN"/>
    <property type="match status" value="1"/>
</dbReference>
<name>A0AAQ3KQ94_9LILI</name>
<reference evidence="9 10" key="1">
    <citation type="submission" date="2023-10" db="EMBL/GenBank/DDBJ databases">
        <title>Chromosome-scale genome assembly provides insights into flower coloration mechanisms of Canna indica.</title>
        <authorList>
            <person name="Li C."/>
        </authorList>
    </citation>
    <scope>NUCLEOTIDE SEQUENCE [LARGE SCALE GENOMIC DNA]</scope>
    <source>
        <tissue evidence="9">Flower</tissue>
    </source>
</reference>
<accession>A0AAQ3KQ94</accession>
<feature type="domain" description="GAT" evidence="8">
    <location>
        <begin position="276"/>
        <end position="364"/>
    </location>
</feature>
<dbReference type="PANTHER" id="PTHR45898:SF14">
    <property type="entry name" value="TOM1-LIKE PROTEIN 4"/>
    <property type="match status" value="1"/>
</dbReference>
<dbReference type="InterPro" id="IPR004152">
    <property type="entry name" value="GAT_dom"/>
</dbReference>
<proteinExistence type="inferred from homology"/>
<evidence type="ECO:0000256" key="1">
    <source>
        <dbReference type="ARBA" id="ARBA00004170"/>
    </source>
</evidence>
<dbReference type="InterPro" id="IPR014645">
    <property type="entry name" value="TOM1"/>
</dbReference>
<organism evidence="9 10">
    <name type="scientific">Canna indica</name>
    <name type="common">Indian-shot</name>
    <dbReference type="NCBI Taxonomy" id="4628"/>
    <lineage>
        <taxon>Eukaryota</taxon>
        <taxon>Viridiplantae</taxon>
        <taxon>Streptophyta</taxon>
        <taxon>Embryophyta</taxon>
        <taxon>Tracheophyta</taxon>
        <taxon>Spermatophyta</taxon>
        <taxon>Magnoliopsida</taxon>
        <taxon>Liliopsida</taxon>
        <taxon>Zingiberales</taxon>
        <taxon>Cannaceae</taxon>
        <taxon>Canna</taxon>
    </lineage>
</organism>
<comment type="similarity">
    <text evidence="2">Belongs to the TOM1 family.</text>
</comment>
<evidence type="ECO:0000256" key="2">
    <source>
        <dbReference type="ARBA" id="ARBA00007708"/>
    </source>
</evidence>
<keyword evidence="10" id="KW-1185">Reference proteome</keyword>
<dbReference type="InterPro" id="IPR008942">
    <property type="entry name" value="ENTH_VHS"/>
</dbReference>
<evidence type="ECO:0000256" key="3">
    <source>
        <dbReference type="ARBA" id="ARBA00022448"/>
    </source>
</evidence>
<dbReference type="Gene3D" id="1.25.40.90">
    <property type="match status" value="1"/>
</dbReference>
<keyword evidence="4" id="KW-0653">Protein transport</keyword>
<keyword evidence="3" id="KW-0813">Transport</keyword>
<feature type="region of interest" description="Disordered" evidence="6">
    <location>
        <begin position="558"/>
        <end position="615"/>
    </location>
</feature>
<evidence type="ECO:0000256" key="4">
    <source>
        <dbReference type="ARBA" id="ARBA00022927"/>
    </source>
</evidence>
<evidence type="ECO:0000313" key="9">
    <source>
        <dbReference type="EMBL" id="WOL12700.1"/>
    </source>
</evidence>
<sequence length="615" mass="67829">MQSRINLHLDASGFGGFSSLLLAECAREELKKKNTQQREQGIKKSSPPCHLFLFNLNDFVLLPFPSIFPLKSVSLTRIQELERKIFAPFPSLRSPVVMATAAACVERATSDMLNGPDWAINIELCDIINIDPGQAKDALKVLKKRLGSKSPKIQLLALFVLETLSKNCGDSVHQQIVERDILHDMVKIVKKKPDLNVREKILVLIDAWQDAFGGARGKYPQYHAAYQELRAARVEFPPRTENTAPLFTPPQTHPIAYPPATSAYENAALEAPLQPDVSAMSLRDIQNAQGIADVLSEMLNALDPNNREDLKQEVFVDLVEQCHSYKKQVMVLVNNTGEEELLCQALALNDELQRILQRHDDIAKRNAPTAATSVASAVPLVNINHEDDEVEDDFSQLSLRTSKDSTTANGKIASTAKTPSTLVPPSPPSRPLGGEASTFDYLSSDAFRSEQPSDAPFKPPSLHTLSPPPPLSSDTVPSFKSADLPRYDEPIQTDKTTTEQLPKVPWDSQPTISLPPPPSKYGQRQQFFQQHRNMLSGGVSGSLYNGSLIQNQNPSFNQGGPILDAHHNQHSFSGQDMSPPARNTKPEDALFKDLVDFAKAKSSSPTKPPNSRQTH</sequence>
<dbReference type="GO" id="GO:0035091">
    <property type="term" value="F:phosphatidylinositol binding"/>
    <property type="evidence" value="ECO:0007669"/>
    <property type="project" value="InterPro"/>
</dbReference>
<dbReference type="GO" id="GO:0005737">
    <property type="term" value="C:cytoplasm"/>
    <property type="evidence" value="ECO:0007669"/>
    <property type="project" value="UniProtKB-ARBA"/>
</dbReference>
<dbReference type="SUPFAM" id="SSF89009">
    <property type="entry name" value="GAT-like domain"/>
    <property type="match status" value="1"/>
</dbReference>
<evidence type="ECO:0000256" key="6">
    <source>
        <dbReference type="SAM" id="MobiDB-lite"/>
    </source>
</evidence>
<dbReference type="Pfam" id="PF03127">
    <property type="entry name" value="GAT"/>
    <property type="match status" value="1"/>
</dbReference>
<feature type="region of interest" description="Disordered" evidence="6">
    <location>
        <begin position="399"/>
        <end position="513"/>
    </location>
</feature>
<dbReference type="Pfam" id="PF00790">
    <property type="entry name" value="VHS"/>
    <property type="match status" value="1"/>
</dbReference>
<dbReference type="CDD" id="cd14231">
    <property type="entry name" value="GAT_GGA-like_plant"/>
    <property type="match status" value="1"/>
</dbReference>
<dbReference type="InterPro" id="IPR002014">
    <property type="entry name" value="VHS_dom"/>
</dbReference>
<dbReference type="PIRSF" id="PIRSF036948">
    <property type="entry name" value="TOM1"/>
    <property type="match status" value="1"/>
</dbReference>
<keyword evidence="5" id="KW-0472">Membrane</keyword>
<dbReference type="GO" id="GO:0043328">
    <property type="term" value="P:protein transport to vacuole involved in ubiquitin-dependent protein catabolic process via the multivesicular body sorting pathway"/>
    <property type="evidence" value="ECO:0007669"/>
    <property type="project" value="InterPro"/>
</dbReference>
<evidence type="ECO:0000259" key="7">
    <source>
        <dbReference type="PROSITE" id="PS50179"/>
    </source>
</evidence>